<dbReference type="PANTHER" id="PTHR42695">
    <property type="entry name" value="GLUTAMINE AMIDOTRANSFERASE YLR126C-RELATED"/>
    <property type="match status" value="1"/>
</dbReference>
<evidence type="ECO:0000313" key="3">
    <source>
        <dbReference type="Proteomes" id="UP000386847"/>
    </source>
</evidence>
<proteinExistence type="predicted"/>
<dbReference type="PANTHER" id="PTHR42695:SF5">
    <property type="entry name" value="GLUTAMINE AMIDOTRANSFERASE YLR126C-RELATED"/>
    <property type="match status" value="1"/>
</dbReference>
<feature type="domain" description="Glutamine amidotransferase" evidence="1">
    <location>
        <begin position="93"/>
        <end position="197"/>
    </location>
</feature>
<gene>
    <name evidence="2" type="ORF">Rai3103_15060</name>
</gene>
<dbReference type="InterPro" id="IPR017926">
    <property type="entry name" value="GATASE"/>
</dbReference>
<evidence type="ECO:0000259" key="1">
    <source>
        <dbReference type="Pfam" id="PF00117"/>
    </source>
</evidence>
<dbReference type="KEGG" id="rain:Rai3103_15060"/>
<name>A0A5Q2FGQ9_9ACTN</name>
<sequence>MGPLIGHDGRNLPGSRRTTVAHSVIALLHGVAPGNEDGVLGHLTAAFARCGHDIGTHSFTGGPRPRISLDGVRMLVVMGSRDSSTDRSLPWLDDESRFVAAAIARGVPVMGICFGAQLLAGLTGGRVLPGAAMERGMVDVSSEQVDRVPAGPWYAHHRDEIVPPPEADVIATSAASVQAFGYGPHLGVQFHPEATEATLDVWRTSFSATAGAPTDDDAEWEADRRALQEHRIALAARTGTLVRGFVRSAQRHLADVG</sequence>
<keyword evidence="2" id="KW-0808">Transferase</keyword>
<dbReference type="EMBL" id="CP045725">
    <property type="protein sequence ID" value="QGF24734.1"/>
    <property type="molecule type" value="Genomic_DNA"/>
</dbReference>
<dbReference type="GO" id="GO:0016740">
    <property type="term" value="F:transferase activity"/>
    <property type="evidence" value="ECO:0007669"/>
    <property type="project" value="UniProtKB-KW"/>
</dbReference>
<dbReference type="SUPFAM" id="SSF52317">
    <property type="entry name" value="Class I glutamine amidotransferase-like"/>
    <property type="match status" value="1"/>
</dbReference>
<dbReference type="Proteomes" id="UP000386847">
    <property type="component" value="Chromosome"/>
</dbReference>
<dbReference type="InterPro" id="IPR029062">
    <property type="entry name" value="Class_I_gatase-like"/>
</dbReference>
<dbReference type="AlphaFoldDB" id="A0A5Q2FGQ9"/>
<evidence type="ECO:0000313" key="2">
    <source>
        <dbReference type="EMBL" id="QGF24734.1"/>
    </source>
</evidence>
<keyword evidence="3" id="KW-1185">Reference proteome</keyword>
<accession>A0A5Q2FGQ9</accession>
<dbReference type="Gene3D" id="3.40.50.880">
    <property type="match status" value="1"/>
</dbReference>
<keyword evidence="2" id="KW-0315">Glutamine amidotransferase</keyword>
<dbReference type="PROSITE" id="PS51273">
    <property type="entry name" value="GATASE_TYPE_1"/>
    <property type="match status" value="1"/>
</dbReference>
<dbReference type="GO" id="GO:0005829">
    <property type="term" value="C:cytosol"/>
    <property type="evidence" value="ECO:0007669"/>
    <property type="project" value="TreeGrafter"/>
</dbReference>
<protein>
    <submittedName>
        <fullName evidence="2">Type 1 glutamine amidotransferase</fullName>
    </submittedName>
</protein>
<reference evidence="2 3" key="1">
    <citation type="submission" date="2019-10" db="EMBL/GenBank/DDBJ databases">
        <title>Genomic analysis of Raineyella sp. CBA3103.</title>
        <authorList>
            <person name="Roh S.W."/>
        </authorList>
    </citation>
    <scope>NUCLEOTIDE SEQUENCE [LARGE SCALE GENOMIC DNA]</scope>
    <source>
        <strain evidence="2 3">CBA3103</strain>
    </source>
</reference>
<dbReference type="InterPro" id="IPR044992">
    <property type="entry name" value="ChyE-like"/>
</dbReference>
<dbReference type="Pfam" id="PF00117">
    <property type="entry name" value="GATase"/>
    <property type="match status" value="1"/>
</dbReference>
<dbReference type="PRINTS" id="PR00096">
    <property type="entry name" value="GATASE"/>
</dbReference>
<organism evidence="2 3">
    <name type="scientific">Raineyella fluvialis</name>
    <dbReference type="NCBI Taxonomy" id="2662261"/>
    <lineage>
        <taxon>Bacteria</taxon>
        <taxon>Bacillati</taxon>
        <taxon>Actinomycetota</taxon>
        <taxon>Actinomycetes</taxon>
        <taxon>Propionibacteriales</taxon>
        <taxon>Propionibacteriaceae</taxon>
        <taxon>Raineyella</taxon>
    </lineage>
</organism>